<dbReference type="Pfam" id="PF12802">
    <property type="entry name" value="MarR_2"/>
    <property type="match status" value="1"/>
</dbReference>
<dbReference type="InterPro" id="IPR039422">
    <property type="entry name" value="MarR/SlyA-like"/>
</dbReference>
<dbReference type="PROSITE" id="PS50995">
    <property type="entry name" value="HTH_MARR_2"/>
    <property type="match status" value="1"/>
</dbReference>
<accession>A0AAC9MXP0</accession>
<organism evidence="2 3">
    <name type="scientific">Actinoalloteichus hymeniacidonis</name>
    <dbReference type="NCBI Taxonomy" id="340345"/>
    <lineage>
        <taxon>Bacteria</taxon>
        <taxon>Bacillati</taxon>
        <taxon>Actinomycetota</taxon>
        <taxon>Actinomycetes</taxon>
        <taxon>Pseudonocardiales</taxon>
        <taxon>Pseudonocardiaceae</taxon>
        <taxon>Actinoalloteichus</taxon>
    </lineage>
</organism>
<evidence type="ECO:0000313" key="2">
    <source>
        <dbReference type="EMBL" id="AOS63478.1"/>
    </source>
</evidence>
<dbReference type="InterPro" id="IPR036390">
    <property type="entry name" value="WH_DNA-bd_sf"/>
</dbReference>
<dbReference type="EMBL" id="CP014859">
    <property type="protein sequence ID" value="AOS63478.1"/>
    <property type="molecule type" value="Genomic_DNA"/>
</dbReference>
<evidence type="ECO:0000259" key="1">
    <source>
        <dbReference type="PROSITE" id="PS50995"/>
    </source>
</evidence>
<protein>
    <submittedName>
        <fullName evidence="2">Transcriptional regulator</fullName>
    </submittedName>
</protein>
<dbReference type="KEGG" id="ahm:TL08_13320"/>
<dbReference type="RefSeq" id="WP_069849264.1">
    <property type="nucleotide sequence ID" value="NZ_CP014859.1"/>
</dbReference>
<keyword evidence="3" id="KW-1185">Reference proteome</keyword>
<dbReference type="AlphaFoldDB" id="A0AAC9MXP0"/>
<dbReference type="SMART" id="SM00347">
    <property type="entry name" value="HTH_MARR"/>
    <property type="match status" value="1"/>
</dbReference>
<gene>
    <name evidence="2" type="ORF">TL08_13320</name>
</gene>
<dbReference type="InterPro" id="IPR000835">
    <property type="entry name" value="HTH_MarR-typ"/>
</dbReference>
<feature type="domain" description="HTH marR-type" evidence="1">
    <location>
        <begin position="12"/>
        <end position="148"/>
    </location>
</feature>
<dbReference type="InterPro" id="IPR036388">
    <property type="entry name" value="WH-like_DNA-bd_sf"/>
</dbReference>
<name>A0AAC9MXP0_9PSEU</name>
<dbReference type="GO" id="GO:0006950">
    <property type="term" value="P:response to stress"/>
    <property type="evidence" value="ECO:0007669"/>
    <property type="project" value="TreeGrafter"/>
</dbReference>
<dbReference type="PANTHER" id="PTHR33164:SF99">
    <property type="entry name" value="MARR FAMILY REGULATORY PROTEIN"/>
    <property type="match status" value="1"/>
</dbReference>
<sequence length="154" mass="17349">MTDGVRWLSPREQQAWRAYLHADRLLREGLERQLRRDAHMSHVHYQILVHLSECPDRSRSMTSLARLVDISPSRLSHAMSTLESRGWVSRCRDADNGRSVVARLTDVGFAALTEAAPGHVREVRRRVFDRLTSEQIDAMAAIAAVMAGPEPGPI</sequence>
<dbReference type="SUPFAM" id="SSF46785">
    <property type="entry name" value="Winged helix' DNA-binding domain"/>
    <property type="match status" value="1"/>
</dbReference>
<dbReference type="PANTHER" id="PTHR33164">
    <property type="entry name" value="TRANSCRIPTIONAL REGULATOR, MARR FAMILY"/>
    <property type="match status" value="1"/>
</dbReference>
<dbReference type="PRINTS" id="PR00598">
    <property type="entry name" value="HTHMARR"/>
</dbReference>
<dbReference type="Gene3D" id="1.10.10.10">
    <property type="entry name" value="Winged helix-like DNA-binding domain superfamily/Winged helix DNA-binding domain"/>
    <property type="match status" value="1"/>
</dbReference>
<reference evidence="3" key="1">
    <citation type="submission" date="2016-03" db="EMBL/GenBank/DDBJ databases">
        <title>Complete genome sequence of the type strain Actinoalloteichus hymeniacidonis DSM 45092.</title>
        <authorList>
            <person name="Schaffert L."/>
            <person name="Albersmeier A."/>
            <person name="Winkler A."/>
            <person name="Kalinowski J."/>
            <person name="Zotchev S."/>
            <person name="Ruckert C."/>
        </authorList>
    </citation>
    <scope>NUCLEOTIDE SEQUENCE [LARGE SCALE GENOMIC DNA]</scope>
    <source>
        <strain evidence="3">HPA177(T) (DSM 45092(T))</strain>
    </source>
</reference>
<evidence type="ECO:0000313" key="3">
    <source>
        <dbReference type="Proteomes" id="UP000095210"/>
    </source>
</evidence>
<dbReference type="Proteomes" id="UP000095210">
    <property type="component" value="Chromosome"/>
</dbReference>
<dbReference type="GO" id="GO:0003700">
    <property type="term" value="F:DNA-binding transcription factor activity"/>
    <property type="evidence" value="ECO:0007669"/>
    <property type="project" value="InterPro"/>
</dbReference>
<proteinExistence type="predicted"/>